<feature type="transmembrane region" description="Helical" evidence="8">
    <location>
        <begin position="239"/>
        <end position="260"/>
    </location>
</feature>
<accession>A0A7E4ZZ91</accession>
<feature type="region of interest" description="Disordered" evidence="7">
    <location>
        <begin position="133"/>
        <end position="180"/>
    </location>
</feature>
<evidence type="ECO:0000256" key="5">
    <source>
        <dbReference type="ARBA" id="ARBA00023136"/>
    </source>
</evidence>
<dbReference type="GO" id="GO:0016020">
    <property type="term" value="C:membrane"/>
    <property type="evidence" value="ECO:0007669"/>
    <property type="project" value="UniProtKB-SubCell"/>
</dbReference>
<keyword evidence="9" id="KW-1185">Reference proteome</keyword>
<protein>
    <recommendedName>
        <fullName evidence="6">Solute carrier family 35 member F5</fullName>
    </recommendedName>
</protein>
<sequence length="505" mass="55294">MGDADPGGEATITTPKPGRRPKLSAGGRRLVGILLLLVVNLVWVASAELTRYLFIDLNFKRPFFTTYVKSCMFTMFLIRSCIKGTKSAGNKSKGYAKLAEEDDEANAGETEEEFTDFEVESLTAAEFEPIQLPSDSDYDRPASPSAVVQRQPGPRFDDSDDGSDGFGPFTEKDKFTADAEPAKQSVAARIRDKTRRVKFAVFREVRRMPASIAFEARIARYSYDRTAPPCEECCHKSPFFTYMLMFAPLWFLSSTAYQAALCFDDVAFVTLISSSSSLFVLIFGIISPKRPSDRFSWTKLGLVLMNLISVGFVSELTGTGLGLFLALVSAFCYAAFLHTFSSMTGTRGKVDRFLMFGTIGLFSVFACTPLILAAHATKLEPQLPWPTREELGLVIVNGLVGSIFADYLWIWATELTSSLISSLSLTLSIPLSFVADSLFRGTPPSPAQIIASFPIMASFVGAALIQNRNSSSQAVERTKVKFTSRTSAADGDSESATLITDDDNL</sequence>
<feature type="transmembrane region" description="Helical" evidence="8">
    <location>
        <begin position="353"/>
        <end position="372"/>
    </location>
</feature>
<dbReference type="Proteomes" id="UP000492821">
    <property type="component" value="Unassembled WGS sequence"/>
</dbReference>
<feature type="compositionally biased region" description="Basic and acidic residues" evidence="7">
    <location>
        <begin position="170"/>
        <end position="180"/>
    </location>
</feature>
<comment type="subcellular location">
    <subcellularLocation>
        <location evidence="1">Membrane</location>
        <topology evidence="1">Multi-pass membrane protein</topology>
    </subcellularLocation>
</comment>
<feature type="region of interest" description="Disordered" evidence="7">
    <location>
        <begin position="1"/>
        <end position="21"/>
    </location>
</feature>
<evidence type="ECO:0000256" key="8">
    <source>
        <dbReference type="SAM" id="Phobius"/>
    </source>
</evidence>
<evidence type="ECO:0000313" key="10">
    <source>
        <dbReference type="WBParaSite" id="Pan_g4373.t1"/>
    </source>
</evidence>
<dbReference type="SUPFAM" id="SSF103481">
    <property type="entry name" value="Multidrug resistance efflux transporter EmrE"/>
    <property type="match status" value="1"/>
</dbReference>
<feature type="transmembrane region" description="Helical" evidence="8">
    <location>
        <begin position="445"/>
        <end position="465"/>
    </location>
</feature>
<feature type="transmembrane region" description="Helical" evidence="8">
    <location>
        <begin position="26"/>
        <end position="44"/>
    </location>
</feature>
<feature type="transmembrane region" description="Helical" evidence="8">
    <location>
        <begin position="392"/>
        <end position="412"/>
    </location>
</feature>
<name>A0A7E4ZZ91_PANRE</name>
<dbReference type="InterPro" id="IPR037185">
    <property type="entry name" value="EmrE-like"/>
</dbReference>
<evidence type="ECO:0000256" key="6">
    <source>
        <dbReference type="ARBA" id="ARBA00040744"/>
    </source>
</evidence>
<dbReference type="AlphaFoldDB" id="A0A7E4ZZ91"/>
<dbReference type="PANTHER" id="PTHR23051">
    <property type="entry name" value="SOLUTE CARRIER FAMILY 35, MEMBER F5"/>
    <property type="match status" value="1"/>
</dbReference>
<evidence type="ECO:0000256" key="4">
    <source>
        <dbReference type="ARBA" id="ARBA00022989"/>
    </source>
</evidence>
<evidence type="ECO:0000256" key="2">
    <source>
        <dbReference type="ARBA" id="ARBA00007863"/>
    </source>
</evidence>
<reference evidence="9" key="1">
    <citation type="journal article" date="2013" name="Genetics">
        <title>The draft genome and transcriptome of Panagrellus redivivus are shaped by the harsh demands of a free-living lifestyle.</title>
        <authorList>
            <person name="Srinivasan J."/>
            <person name="Dillman A.R."/>
            <person name="Macchietto M.G."/>
            <person name="Heikkinen L."/>
            <person name="Lakso M."/>
            <person name="Fracchia K.M."/>
            <person name="Antoshechkin I."/>
            <person name="Mortazavi A."/>
            <person name="Wong G."/>
            <person name="Sternberg P.W."/>
        </authorList>
    </citation>
    <scope>NUCLEOTIDE SEQUENCE [LARGE SCALE GENOMIC DNA]</scope>
    <source>
        <strain evidence="9">MT8872</strain>
    </source>
</reference>
<dbReference type="PANTHER" id="PTHR23051:SF0">
    <property type="entry name" value="SOLUTE CARRIER FAMILY 35 MEMBER F5"/>
    <property type="match status" value="1"/>
</dbReference>
<feature type="transmembrane region" description="Helical" evidence="8">
    <location>
        <begin position="266"/>
        <end position="285"/>
    </location>
</feature>
<proteinExistence type="inferred from homology"/>
<keyword evidence="5 8" id="KW-0472">Membrane</keyword>
<comment type="similarity">
    <text evidence="2">Belongs to the SLC35F solute transporter family.</text>
</comment>
<feature type="transmembrane region" description="Helical" evidence="8">
    <location>
        <begin position="297"/>
        <end position="314"/>
    </location>
</feature>
<organism evidence="9 10">
    <name type="scientific">Panagrellus redivivus</name>
    <name type="common">Microworm</name>
    <dbReference type="NCBI Taxonomy" id="6233"/>
    <lineage>
        <taxon>Eukaryota</taxon>
        <taxon>Metazoa</taxon>
        <taxon>Ecdysozoa</taxon>
        <taxon>Nematoda</taxon>
        <taxon>Chromadorea</taxon>
        <taxon>Rhabditida</taxon>
        <taxon>Tylenchina</taxon>
        <taxon>Panagrolaimomorpha</taxon>
        <taxon>Panagrolaimoidea</taxon>
        <taxon>Panagrolaimidae</taxon>
        <taxon>Panagrellus</taxon>
    </lineage>
</organism>
<dbReference type="WBParaSite" id="Pan_g4373.t1">
    <property type="protein sequence ID" value="Pan_g4373.t1"/>
    <property type="gene ID" value="Pan_g4373"/>
</dbReference>
<keyword evidence="4 8" id="KW-1133">Transmembrane helix</keyword>
<evidence type="ECO:0000256" key="3">
    <source>
        <dbReference type="ARBA" id="ARBA00022692"/>
    </source>
</evidence>
<feature type="transmembrane region" description="Helical" evidence="8">
    <location>
        <begin position="419"/>
        <end position="439"/>
    </location>
</feature>
<reference evidence="10" key="2">
    <citation type="submission" date="2020-10" db="UniProtKB">
        <authorList>
            <consortium name="WormBaseParasite"/>
        </authorList>
    </citation>
    <scope>IDENTIFICATION</scope>
</reference>
<keyword evidence="3 8" id="KW-0812">Transmembrane</keyword>
<feature type="transmembrane region" description="Helical" evidence="8">
    <location>
        <begin position="320"/>
        <end position="341"/>
    </location>
</feature>
<evidence type="ECO:0000313" key="9">
    <source>
        <dbReference type="Proteomes" id="UP000492821"/>
    </source>
</evidence>
<evidence type="ECO:0000256" key="7">
    <source>
        <dbReference type="SAM" id="MobiDB-lite"/>
    </source>
</evidence>
<evidence type="ECO:0000256" key="1">
    <source>
        <dbReference type="ARBA" id="ARBA00004141"/>
    </source>
</evidence>